<dbReference type="EMBL" id="CAACYI010000001">
    <property type="protein sequence ID" value="VFB17281.1"/>
    <property type="molecule type" value="Genomic_DNA"/>
</dbReference>
<evidence type="ECO:0000259" key="5">
    <source>
        <dbReference type="PROSITE" id="PS51186"/>
    </source>
</evidence>
<comment type="similarity">
    <text evidence="1">Belongs to the acetyltransferase family.</text>
</comment>
<dbReference type="SUPFAM" id="SSF55729">
    <property type="entry name" value="Acyl-CoA N-acyltransferases (Nat)"/>
    <property type="match status" value="1"/>
</dbReference>
<dbReference type="PANTHER" id="PTHR10545">
    <property type="entry name" value="DIAMINE N-ACETYLTRANSFERASE"/>
    <property type="match status" value="1"/>
</dbReference>
<dbReference type="Gene3D" id="3.40.630.30">
    <property type="match status" value="1"/>
</dbReference>
<dbReference type="InterPro" id="IPR051016">
    <property type="entry name" value="Diverse_Substrate_AcTransf"/>
</dbReference>
<organism evidence="6 7">
    <name type="scientific">Urinicoccus massiliensis</name>
    <dbReference type="NCBI Taxonomy" id="1723382"/>
    <lineage>
        <taxon>Bacteria</taxon>
        <taxon>Bacillati</taxon>
        <taxon>Bacillota</taxon>
        <taxon>Tissierellia</taxon>
        <taxon>Tissierellales</taxon>
        <taxon>Peptoniphilaceae</taxon>
        <taxon>Urinicoccus</taxon>
    </lineage>
</organism>
<keyword evidence="7" id="KW-1185">Reference proteome</keyword>
<dbReference type="AlphaFoldDB" id="A0A8H2M719"/>
<dbReference type="PROSITE" id="PS51186">
    <property type="entry name" value="GNAT"/>
    <property type="match status" value="1"/>
</dbReference>
<dbReference type="EC" id="2.3.1.57" evidence="6"/>
<feature type="domain" description="N-acetyltransferase" evidence="5">
    <location>
        <begin position="11"/>
        <end position="168"/>
    </location>
</feature>
<protein>
    <submittedName>
        <fullName evidence="6">Spermine/spermidine acetyltransferase</fullName>
        <ecNumber evidence="6">2.3.1.57</ecNumber>
    </submittedName>
</protein>
<evidence type="ECO:0000256" key="4">
    <source>
        <dbReference type="SAM" id="Coils"/>
    </source>
</evidence>
<dbReference type="GO" id="GO:0004145">
    <property type="term" value="F:diamine N-acetyltransferase activity"/>
    <property type="evidence" value="ECO:0007669"/>
    <property type="project" value="UniProtKB-EC"/>
</dbReference>
<evidence type="ECO:0000256" key="1">
    <source>
        <dbReference type="ARBA" id="ARBA00008694"/>
    </source>
</evidence>
<dbReference type="FunFam" id="3.40.630.30:FF:000064">
    <property type="entry name" value="GNAT family acetyltransferase"/>
    <property type="match status" value="1"/>
</dbReference>
<dbReference type="Proteomes" id="UP000377798">
    <property type="component" value="Unassembled WGS sequence"/>
</dbReference>
<keyword evidence="3 6" id="KW-0012">Acyltransferase</keyword>
<dbReference type="CDD" id="cd04301">
    <property type="entry name" value="NAT_SF"/>
    <property type="match status" value="1"/>
</dbReference>
<dbReference type="PANTHER" id="PTHR10545:SF29">
    <property type="entry name" value="GH14572P-RELATED"/>
    <property type="match status" value="1"/>
</dbReference>
<keyword evidence="2 6" id="KW-0808">Transferase</keyword>
<reference evidence="6 7" key="1">
    <citation type="submission" date="2019-02" db="EMBL/GenBank/DDBJ databases">
        <authorList>
            <consortium name="Pathogen Informatics"/>
        </authorList>
    </citation>
    <scope>NUCLEOTIDE SEQUENCE [LARGE SCALE GENOMIC DNA]</scope>
    <source>
        <strain evidence="6 7">3012STDY7089603</strain>
    </source>
</reference>
<dbReference type="InterPro" id="IPR000182">
    <property type="entry name" value="GNAT_dom"/>
</dbReference>
<dbReference type="RefSeq" id="WP_131749857.1">
    <property type="nucleotide sequence ID" value="NZ_CAACYI010000001.1"/>
</dbReference>
<keyword evidence="4" id="KW-0175">Coiled coil</keyword>
<gene>
    <name evidence="6" type="primary">bltD</name>
    <name evidence="6" type="ORF">NCTC13150_01868</name>
</gene>
<evidence type="ECO:0000256" key="2">
    <source>
        <dbReference type="ARBA" id="ARBA00022679"/>
    </source>
</evidence>
<evidence type="ECO:0000313" key="6">
    <source>
        <dbReference type="EMBL" id="VFB17281.1"/>
    </source>
</evidence>
<sequence length="168" mass="19596">MDIIQTSLEDFSIRKAERGDIPTILSLIKDLAQYEDLLKDVKATEEILEKSLFEEKTAHMYLPLYKGKAIGYFIFFYNFSTFEGRPGLYLEDLYIDPQYRGRGYGRKCLSFMAKHALEKDCRRFEWTCLKTNTPSYELYKSLGADDHTEWVIFRLEGEGLKAMGTPDL</sequence>
<feature type="coiled-coil region" evidence="4">
    <location>
        <begin position="24"/>
        <end position="51"/>
    </location>
</feature>
<dbReference type="InterPro" id="IPR016181">
    <property type="entry name" value="Acyl_CoA_acyltransferase"/>
</dbReference>
<evidence type="ECO:0000256" key="3">
    <source>
        <dbReference type="ARBA" id="ARBA00023315"/>
    </source>
</evidence>
<evidence type="ECO:0000313" key="7">
    <source>
        <dbReference type="Proteomes" id="UP000377798"/>
    </source>
</evidence>
<comment type="caution">
    <text evidence="6">The sequence shown here is derived from an EMBL/GenBank/DDBJ whole genome shotgun (WGS) entry which is preliminary data.</text>
</comment>
<accession>A0A8H2M719</accession>
<name>A0A8H2M719_9FIRM</name>
<dbReference type="Pfam" id="PF00583">
    <property type="entry name" value="Acetyltransf_1"/>
    <property type="match status" value="1"/>
</dbReference>
<proteinExistence type="inferred from homology"/>